<dbReference type="GO" id="GO:0022900">
    <property type="term" value="P:electron transport chain"/>
    <property type="evidence" value="ECO:0000318"/>
    <property type="project" value="GO_Central"/>
</dbReference>
<dbReference type="RefSeq" id="XP_001299482.1">
    <property type="nucleotide sequence ID" value="XM_001299481.1"/>
</dbReference>
<accession>A0A8U0WP22</accession>
<dbReference type="SMR" id="A0A8U0WP22"/>
<reference evidence="4" key="2">
    <citation type="journal article" date="2007" name="Science">
        <title>Draft genome sequence of the sexually transmitted pathogen Trichomonas vaginalis.</title>
        <authorList>
            <person name="Carlton J.M."/>
            <person name="Hirt R.P."/>
            <person name="Silva J.C."/>
            <person name="Delcher A.L."/>
            <person name="Schatz M."/>
            <person name="Zhao Q."/>
            <person name="Wortman J.R."/>
            <person name="Bidwell S.L."/>
            <person name="Alsmark U.C.M."/>
            <person name="Besteiro S."/>
            <person name="Sicheritz-Ponten T."/>
            <person name="Noel C.J."/>
            <person name="Dacks J.B."/>
            <person name="Foster P.G."/>
            <person name="Simillion C."/>
            <person name="Van de Peer Y."/>
            <person name="Miranda-Saavedra D."/>
            <person name="Barton G.J."/>
            <person name="Westrop G.D."/>
            <person name="Mueller S."/>
            <person name="Dessi D."/>
            <person name="Fiori P.L."/>
            <person name="Ren Q."/>
            <person name="Paulsen I."/>
            <person name="Zhang H."/>
            <person name="Bastida-Corcuera F.D."/>
            <person name="Simoes-Barbosa A."/>
            <person name="Brown M.T."/>
            <person name="Hayes R.D."/>
            <person name="Mukherjee M."/>
            <person name="Okumura C.Y."/>
            <person name="Schneider R."/>
            <person name="Smith A.J."/>
            <person name="Vanacova S."/>
            <person name="Villalvazo M."/>
            <person name="Haas B.J."/>
            <person name="Pertea M."/>
            <person name="Feldblyum T.V."/>
            <person name="Utterback T.R."/>
            <person name="Shu C.L."/>
            <person name="Osoegawa K."/>
            <person name="de Jong P.J."/>
            <person name="Hrdy I."/>
            <person name="Horvathova L."/>
            <person name="Zubacova Z."/>
            <person name="Dolezal P."/>
            <person name="Malik S.B."/>
            <person name="Logsdon J.M. Jr."/>
            <person name="Henze K."/>
            <person name="Gupta A."/>
            <person name="Wang C.C."/>
            <person name="Dunne R.L."/>
            <person name="Upcroft J.A."/>
            <person name="Upcroft P."/>
            <person name="White O."/>
            <person name="Salzberg S.L."/>
            <person name="Tang P."/>
            <person name="Chiu C.-H."/>
            <person name="Lee Y.-S."/>
            <person name="Embley T.M."/>
            <person name="Coombs G.H."/>
            <person name="Mottram J.C."/>
            <person name="Tachezy J."/>
            <person name="Fraser-Liggett C.M."/>
            <person name="Johnson P.J."/>
        </authorList>
    </citation>
    <scope>NUCLEOTIDE SEQUENCE [LARGE SCALE GENOMIC DNA]</scope>
    <source>
        <strain evidence="4">G3</strain>
    </source>
</reference>
<keyword evidence="2" id="KW-0411">Iron-sulfur</keyword>
<dbReference type="CDD" id="cd00207">
    <property type="entry name" value="fer2"/>
    <property type="match status" value="1"/>
</dbReference>
<dbReference type="GO" id="GO:0009055">
    <property type="term" value="F:electron transfer activity"/>
    <property type="evidence" value="ECO:0000318"/>
    <property type="project" value="GO_Central"/>
</dbReference>
<keyword evidence="5" id="KW-1185">Reference proteome</keyword>
<dbReference type="AlphaFoldDB" id="A0A8U0WP22"/>
<dbReference type="SUPFAM" id="SSF54292">
    <property type="entry name" value="2Fe-2S ferredoxin-like"/>
    <property type="match status" value="1"/>
</dbReference>
<dbReference type="GO" id="GO:0051537">
    <property type="term" value="F:2 iron, 2 sulfur cluster binding"/>
    <property type="evidence" value="ECO:0007669"/>
    <property type="project" value="UniProtKB-KW"/>
</dbReference>
<keyword evidence="1" id="KW-0479">Metal-binding</keyword>
<organism evidence="4 5">
    <name type="scientific">Trichomonas vaginalis (strain ATCC PRA-98 / G3)</name>
    <dbReference type="NCBI Taxonomy" id="412133"/>
    <lineage>
        <taxon>Eukaryota</taxon>
        <taxon>Metamonada</taxon>
        <taxon>Parabasalia</taxon>
        <taxon>Trichomonadida</taxon>
        <taxon>Trichomonadidae</taxon>
        <taxon>Trichomonas</taxon>
    </lineage>
</organism>
<dbReference type="OrthoDB" id="5987010at2759"/>
<dbReference type="Gene3D" id="3.10.20.30">
    <property type="match status" value="1"/>
</dbReference>
<evidence type="ECO:0000256" key="1">
    <source>
        <dbReference type="ARBA" id="ARBA00022714"/>
    </source>
</evidence>
<dbReference type="Pfam" id="PF00111">
    <property type="entry name" value="Fer2"/>
    <property type="match status" value="1"/>
</dbReference>
<feature type="domain" description="2Fe-2S ferredoxin-type" evidence="3">
    <location>
        <begin position="11"/>
        <end position="103"/>
    </location>
</feature>
<dbReference type="InterPro" id="IPR012675">
    <property type="entry name" value="Beta-grasp_dom_sf"/>
</dbReference>
<dbReference type="PROSITE" id="PS51085">
    <property type="entry name" value="2FE2S_FER_2"/>
    <property type="match status" value="1"/>
</dbReference>
<keyword evidence="1" id="KW-0001">2Fe-2S</keyword>
<evidence type="ECO:0000256" key="2">
    <source>
        <dbReference type="ARBA" id="ARBA00023014"/>
    </source>
</evidence>
<evidence type="ECO:0000259" key="3">
    <source>
        <dbReference type="PROSITE" id="PS51085"/>
    </source>
</evidence>
<keyword evidence="1" id="KW-0408">Iron</keyword>
<dbReference type="KEGG" id="tva:4744195"/>
<dbReference type="Proteomes" id="UP000001542">
    <property type="component" value="Unassembled WGS sequence"/>
</dbReference>
<name>A0A8U0WP22_TRIV3</name>
<dbReference type="VEuPathDB" id="TrichDB:TVAGG3_0582880"/>
<dbReference type="GO" id="GO:0005739">
    <property type="term" value="C:mitochondrion"/>
    <property type="evidence" value="ECO:0000318"/>
    <property type="project" value="GO_Central"/>
</dbReference>
<proteinExistence type="predicted"/>
<dbReference type="EMBL" id="DS114622">
    <property type="protein sequence ID" value="EAX86552.1"/>
    <property type="molecule type" value="Genomic_DNA"/>
</dbReference>
<gene>
    <name evidence="4" type="ORF">TVAG_399860</name>
</gene>
<evidence type="ECO:0000313" key="4">
    <source>
        <dbReference type="EMBL" id="EAX86552.1"/>
    </source>
</evidence>
<dbReference type="InterPro" id="IPR001041">
    <property type="entry name" value="2Fe-2S_ferredoxin-type"/>
</dbReference>
<protein>
    <submittedName>
        <fullName evidence="4">Ferredoxin 2</fullName>
    </submittedName>
</protein>
<reference evidence="4" key="1">
    <citation type="submission" date="2006-10" db="EMBL/GenBank/DDBJ databases">
        <authorList>
            <person name="Amadeo P."/>
            <person name="Zhao Q."/>
            <person name="Wortman J."/>
            <person name="Fraser-Liggett C."/>
            <person name="Carlton J."/>
        </authorList>
    </citation>
    <scope>NUCLEOTIDE SEQUENCE</scope>
    <source>
        <strain evidence="4">G3</strain>
    </source>
</reference>
<evidence type="ECO:0000313" key="5">
    <source>
        <dbReference type="Proteomes" id="UP000001542"/>
    </source>
</evidence>
<dbReference type="InterPro" id="IPR036010">
    <property type="entry name" value="2Fe-2S_ferredoxin-like_sf"/>
</dbReference>
<sequence length="103" mass="10950">MLSQCSPLRFGSVTVTKGGAKKTLNYEDEQTLFTVLTEAGLMSTEGTCSGNRACGKCFCKHTGGKVADADEEEKEFLEDQPAGTRLACCITLTGENNGATFEV</sequence>